<evidence type="ECO:0000256" key="2">
    <source>
        <dbReference type="SAM" id="MobiDB-lite"/>
    </source>
</evidence>
<sequence length="321" mass="34671">MDSIKVRTPDDFAGPPTSPKRKRHTSIACECCRKLKIRCIGGEAAAIGSASSAPKPCNHCVSLSRSCVWPPEDGRKRPRTSSSGNADVRLAGHGARDKKPVHQAIDLEARQPEGNKSRIEYGIPVSNVPALAGIANGNYSGGERSNSSASKTPYTTVHYHRHLGPTAIAPGHKMISLKARQDYNGYAGQGSGHVLSSFGKHTLLPIFDVSSGLPVEGLLPQLLDTFFRYYGDNFCHLNRRYLDSLIECGKPPVFLICVMSAFASRFCTPDVFADFLPPIADGSKREAWELSVPFLERAKALTMPALDLPSADVIAGLLMLA</sequence>
<evidence type="ECO:0000313" key="5">
    <source>
        <dbReference type="Proteomes" id="UP001276659"/>
    </source>
</evidence>
<feature type="compositionally biased region" description="Basic and acidic residues" evidence="2">
    <location>
        <begin position="1"/>
        <end position="10"/>
    </location>
</feature>
<keyword evidence="5" id="KW-1185">Reference proteome</keyword>
<dbReference type="SMART" id="SM00066">
    <property type="entry name" value="GAL4"/>
    <property type="match status" value="1"/>
</dbReference>
<dbReference type="CDD" id="cd00067">
    <property type="entry name" value="GAL4"/>
    <property type="match status" value="1"/>
</dbReference>
<dbReference type="InterPro" id="IPR036864">
    <property type="entry name" value="Zn2-C6_fun-type_DNA-bd_sf"/>
</dbReference>
<dbReference type="Gene3D" id="4.10.240.10">
    <property type="entry name" value="Zn(2)-C6 fungal-type DNA-binding domain"/>
    <property type="match status" value="1"/>
</dbReference>
<dbReference type="AlphaFoldDB" id="A0AAE0DMG0"/>
<evidence type="ECO:0000259" key="3">
    <source>
        <dbReference type="PROSITE" id="PS50048"/>
    </source>
</evidence>
<proteinExistence type="predicted"/>
<organism evidence="4 5">
    <name type="scientific">Lepraria neglecta</name>
    <dbReference type="NCBI Taxonomy" id="209136"/>
    <lineage>
        <taxon>Eukaryota</taxon>
        <taxon>Fungi</taxon>
        <taxon>Dikarya</taxon>
        <taxon>Ascomycota</taxon>
        <taxon>Pezizomycotina</taxon>
        <taxon>Lecanoromycetes</taxon>
        <taxon>OSLEUM clade</taxon>
        <taxon>Lecanoromycetidae</taxon>
        <taxon>Lecanorales</taxon>
        <taxon>Lecanorineae</taxon>
        <taxon>Stereocaulaceae</taxon>
        <taxon>Lepraria</taxon>
    </lineage>
</organism>
<evidence type="ECO:0000256" key="1">
    <source>
        <dbReference type="ARBA" id="ARBA00023242"/>
    </source>
</evidence>
<dbReference type="GO" id="GO:0000981">
    <property type="term" value="F:DNA-binding transcription factor activity, RNA polymerase II-specific"/>
    <property type="evidence" value="ECO:0007669"/>
    <property type="project" value="InterPro"/>
</dbReference>
<dbReference type="PANTHER" id="PTHR47783:SF1">
    <property type="entry name" value="ZN(II)2CYS6 TRANSCRIPTION FACTOR (EUROFUNG)"/>
    <property type="match status" value="1"/>
</dbReference>
<gene>
    <name evidence="4" type="ORF">OEA41_002071</name>
</gene>
<dbReference type="SUPFAM" id="SSF57701">
    <property type="entry name" value="Zn2/Cys6 DNA-binding domain"/>
    <property type="match status" value="1"/>
</dbReference>
<reference evidence="4" key="1">
    <citation type="submission" date="2022-11" db="EMBL/GenBank/DDBJ databases">
        <title>Chromosomal genome sequence assembly and mating type (MAT) locus characterization of the leprose asexual lichenized fungus Lepraria neglecta (Nyl.) Erichsen.</title>
        <authorList>
            <person name="Allen J.L."/>
            <person name="Pfeffer B."/>
        </authorList>
    </citation>
    <scope>NUCLEOTIDE SEQUENCE</scope>
    <source>
        <strain evidence="4">Allen 5258</strain>
    </source>
</reference>
<dbReference type="PANTHER" id="PTHR47783">
    <property type="entry name" value="ZN(II)2CYS6 TRANSCRIPTION FACTOR (EUROFUNG)-RELATED"/>
    <property type="match status" value="1"/>
</dbReference>
<dbReference type="Proteomes" id="UP001276659">
    <property type="component" value="Unassembled WGS sequence"/>
</dbReference>
<evidence type="ECO:0000313" key="4">
    <source>
        <dbReference type="EMBL" id="KAK3174825.1"/>
    </source>
</evidence>
<feature type="region of interest" description="Disordered" evidence="2">
    <location>
        <begin position="71"/>
        <end position="100"/>
    </location>
</feature>
<protein>
    <recommendedName>
        <fullName evidence="3">Zn(2)-C6 fungal-type domain-containing protein</fullName>
    </recommendedName>
</protein>
<feature type="domain" description="Zn(2)-C6 fungal-type" evidence="3">
    <location>
        <begin position="28"/>
        <end position="69"/>
    </location>
</feature>
<keyword evidence="1" id="KW-0539">Nucleus</keyword>
<dbReference type="GO" id="GO:0008270">
    <property type="term" value="F:zinc ion binding"/>
    <property type="evidence" value="ECO:0007669"/>
    <property type="project" value="InterPro"/>
</dbReference>
<dbReference type="EMBL" id="JASNWA010000006">
    <property type="protein sequence ID" value="KAK3174825.1"/>
    <property type="molecule type" value="Genomic_DNA"/>
</dbReference>
<name>A0AAE0DMG0_9LECA</name>
<comment type="caution">
    <text evidence="4">The sequence shown here is derived from an EMBL/GenBank/DDBJ whole genome shotgun (WGS) entry which is preliminary data.</text>
</comment>
<dbReference type="InterPro" id="IPR001138">
    <property type="entry name" value="Zn2Cys6_DnaBD"/>
</dbReference>
<feature type="region of interest" description="Disordered" evidence="2">
    <location>
        <begin position="1"/>
        <end position="22"/>
    </location>
</feature>
<dbReference type="PROSITE" id="PS50048">
    <property type="entry name" value="ZN2_CY6_FUNGAL_2"/>
    <property type="match status" value="1"/>
</dbReference>
<accession>A0AAE0DMG0</accession>